<proteinExistence type="predicted"/>
<dbReference type="AlphaFoldDB" id="A0AA48KB41"/>
<protein>
    <submittedName>
        <fullName evidence="2">Uncharacterized protein</fullName>
    </submittedName>
</protein>
<organism evidence="2 3">
    <name type="scientific">Mesoterricola silvestris</name>
    <dbReference type="NCBI Taxonomy" id="2927979"/>
    <lineage>
        <taxon>Bacteria</taxon>
        <taxon>Pseudomonadati</taxon>
        <taxon>Acidobacteriota</taxon>
        <taxon>Holophagae</taxon>
        <taxon>Holophagales</taxon>
        <taxon>Holophagaceae</taxon>
        <taxon>Mesoterricola</taxon>
    </lineage>
</organism>
<keyword evidence="1" id="KW-1133">Transmembrane helix</keyword>
<reference evidence="3" key="1">
    <citation type="journal article" date="2023" name="Int. J. Syst. Evol. Microbiol.">
        <title>Mesoterricola silvestris gen. nov., sp. nov., Mesoterricola sediminis sp. nov., Geothrix oryzae sp. nov., Geothrix edaphica sp. nov., Geothrix rubra sp. nov., and Geothrix limicola sp. nov., six novel members of Acidobacteriota isolated from soils.</title>
        <authorList>
            <person name="Itoh H."/>
            <person name="Sugisawa Y."/>
            <person name="Mise K."/>
            <person name="Xu Z."/>
            <person name="Kuniyasu M."/>
            <person name="Ushijima N."/>
            <person name="Kawano K."/>
            <person name="Kobayashi E."/>
            <person name="Shiratori Y."/>
            <person name="Masuda Y."/>
            <person name="Senoo K."/>
        </authorList>
    </citation>
    <scope>NUCLEOTIDE SEQUENCE [LARGE SCALE GENOMIC DNA]</scope>
    <source>
        <strain evidence="3">W79</strain>
    </source>
</reference>
<name>A0AA48KB41_9BACT</name>
<gene>
    <name evidence="2" type="ORF">METEAL_13170</name>
</gene>
<keyword evidence="1" id="KW-0812">Transmembrane</keyword>
<accession>A0AA48KB41</accession>
<dbReference type="EMBL" id="AP027080">
    <property type="protein sequence ID" value="BDU72143.1"/>
    <property type="molecule type" value="Genomic_DNA"/>
</dbReference>
<dbReference type="RefSeq" id="WP_316415051.1">
    <property type="nucleotide sequence ID" value="NZ_AP027080.1"/>
</dbReference>
<evidence type="ECO:0000313" key="3">
    <source>
        <dbReference type="Proteomes" id="UP001238179"/>
    </source>
</evidence>
<sequence>MKFLSSHVIQFLIMGVGVSVILGLLTPTSRPERTRQSILKYAGGLLGIGLILAWVMYILPQHPIRF</sequence>
<keyword evidence="3" id="KW-1185">Reference proteome</keyword>
<keyword evidence="1" id="KW-0472">Membrane</keyword>
<dbReference type="Proteomes" id="UP001238179">
    <property type="component" value="Chromosome"/>
</dbReference>
<dbReference type="KEGG" id="msil:METEAL_13170"/>
<evidence type="ECO:0000313" key="2">
    <source>
        <dbReference type="EMBL" id="BDU72143.1"/>
    </source>
</evidence>
<evidence type="ECO:0000256" key="1">
    <source>
        <dbReference type="SAM" id="Phobius"/>
    </source>
</evidence>
<feature type="transmembrane region" description="Helical" evidence="1">
    <location>
        <begin position="38"/>
        <end position="59"/>
    </location>
</feature>
<feature type="transmembrane region" description="Helical" evidence="1">
    <location>
        <begin position="6"/>
        <end position="26"/>
    </location>
</feature>